<accession>A0ABR3EHQ9</accession>
<proteinExistence type="predicted"/>
<organism evidence="1 2">
    <name type="scientific">Marasmius crinis-equi</name>
    <dbReference type="NCBI Taxonomy" id="585013"/>
    <lineage>
        <taxon>Eukaryota</taxon>
        <taxon>Fungi</taxon>
        <taxon>Dikarya</taxon>
        <taxon>Basidiomycota</taxon>
        <taxon>Agaricomycotina</taxon>
        <taxon>Agaricomycetes</taxon>
        <taxon>Agaricomycetidae</taxon>
        <taxon>Agaricales</taxon>
        <taxon>Marasmiineae</taxon>
        <taxon>Marasmiaceae</taxon>
        <taxon>Marasmius</taxon>
    </lineage>
</organism>
<sequence length="84" mass="9783">LTEWAQPKISKLYEMSTESSERDNFQLHLDTTFSRNAQILMNHEPMSLDEFKERISKTFATANASVEWKDVMEVLAEDNGDEKQ</sequence>
<feature type="non-terminal residue" evidence="1">
    <location>
        <position position="84"/>
    </location>
</feature>
<gene>
    <name evidence="1" type="ORF">V5O48_019679</name>
</gene>
<feature type="non-terminal residue" evidence="1">
    <location>
        <position position="1"/>
    </location>
</feature>
<reference evidence="1 2" key="1">
    <citation type="submission" date="2024-02" db="EMBL/GenBank/DDBJ databases">
        <title>A draft genome for the cacao thread blight pathogen Marasmius crinis-equi.</title>
        <authorList>
            <person name="Cohen S.P."/>
            <person name="Baruah I.K."/>
            <person name="Amoako-Attah I."/>
            <person name="Bukari Y."/>
            <person name="Meinhardt L.W."/>
            <person name="Bailey B.A."/>
        </authorList>
    </citation>
    <scope>NUCLEOTIDE SEQUENCE [LARGE SCALE GENOMIC DNA]</scope>
    <source>
        <strain evidence="1 2">GH-76</strain>
    </source>
</reference>
<evidence type="ECO:0000313" key="2">
    <source>
        <dbReference type="Proteomes" id="UP001465976"/>
    </source>
</evidence>
<keyword evidence="2" id="KW-1185">Reference proteome</keyword>
<comment type="caution">
    <text evidence="1">The sequence shown here is derived from an EMBL/GenBank/DDBJ whole genome shotgun (WGS) entry which is preliminary data.</text>
</comment>
<protein>
    <submittedName>
        <fullName evidence="1">Uncharacterized protein</fullName>
    </submittedName>
</protein>
<evidence type="ECO:0000313" key="1">
    <source>
        <dbReference type="EMBL" id="KAL0562408.1"/>
    </source>
</evidence>
<dbReference type="EMBL" id="JBAHYK010005862">
    <property type="protein sequence ID" value="KAL0562408.1"/>
    <property type="molecule type" value="Genomic_DNA"/>
</dbReference>
<name>A0ABR3EHQ9_9AGAR</name>
<dbReference type="Proteomes" id="UP001465976">
    <property type="component" value="Unassembled WGS sequence"/>
</dbReference>